<dbReference type="PROSITE" id="PS51800">
    <property type="entry name" value="ZF_CHHC_U11_48K"/>
    <property type="match status" value="1"/>
</dbReference>
<dbReference type="Proteomes" id="UP000036403">
    <property type="component" value="Unassembled WGS sequence"/>
</dbReference>
<dbReference type="GO" id="GO:0008270">
    <property type="term" value="F:zinc ion binding"/>
    <property type="evidence" value="ECO:0007669"/>
    <property type="project" value="UniProtKB-KW"/>
</dbReference>
<evidence type="ECO:0000256" key="1">
    <source>
        <dbReference type="ARBA" id="ARBA00022723"/>
    </source>
</evidence>
<keyword evidence="2" id="KW-0863">Zinc-finger</keyword>
<feature type="compositionally biased region" description="Basic and acidic residues" evidence="4">
    <location>
        <begin position="268"/>
        <end position="329"/>
    </location>
</feature>
<name>A0A0J7KTZ5_LASNI</name>
<comment type="caution">
    <text evidence="6">The sequence shown here is derived from an EMBL/GenBank/DDBJ whole genome shotgun (WGS) entry which is preliminary data.</text>
</comment>
<dbReference type="OrthoDB" id="69229at2759"/>
<proteinExistence type="predicted"/>
<organism evidence="6 7">
    <name type="scientific">Lasius niger</name>
    <name type="common">Black garden ant</name>
    <dbReference type="NCBI Taxonomy" id="67767"/>
    <lineage>
        <taxon>Eukaryota</taxon>
        <taxon>Metazoa</taxon>
        <taxon>Ecdysozoa</taxon>
        <taxon>Arthropoda</taxon>
        <taxon>Hexapoda</taxon>
        <taxon>Insecta</taxon>
        <taxon>Pterygota</taxon>
        <taxon>Neoptera</taxon>
        <taxon>Endopterygota</taxon>
        <taxon>Hymenoptera</taxon>
        <taxon>Apocrita</taxon>
        <taxon>Aculeata</taxon>
        <taxon>Formicoidea</taxon>
        <taxon>Formicidae</taxon>
        <taxon>Formicinae</taxon>
        <taxon>Lasius</taxon>
        <taxon>Lasius</taxon>
    </lineage>
</organism>
<reference evidence="6 7" key="1">
    <citation type="submission" date="2015-04" db="EMBL/GenBank/DDBJ databases">
        <title>Lasius niger genome sequencing.</title>
        <authorList>
            <person name="Konorov E.A."/>
            <person name="Nikitin M.A."/>
            <person name="Kirill M.V."/>
            <person name="Chang P."/>
        </authorList>
    </citation>
    <scope>NUCLEOTIDE SEQUENCE [LARGE SCALE GENOMIC DNA]</scope>
    <source>
        <tissue evidence="6">Whole</tissue>
    </source>
</reference>
<dbReference type="SUPFAM" id="SSF57667">
    <property type="entry name" value="beta-beta-alpha zinc fingers"/>
    <property type="match status" value="1"/>
</dbReference>
<evidence type="ECO:0000313" key="6">
    <source>
        <dbReference type="EMBL" id="KMQ93719.1"/>
    </source>
</evidence>
<dbReference type="InterPro" id="IPR022776">
    <property type="entry name" value="TRM13/UPF0224_CHHC_Znf_dom"/>
</dbReference>
<protein>
    <submittedName>
        <fullName evidence="6">U11 u12 small nuclear ribonucleoprotein 48 kDa</fullName>
    </submittedName>
</protein>
<dbReference type="GO" id="GO:1990904">
    <property type="term" value="C:ribonucleoprotein complex"/>
    <property type="evidence" value="ECO:0007669"/>
    <property type="project" value="UniProtKB-KW"/>
</dbReference>
<feature type="compositionally biased region" description="Basic residues" evidence="4">
    <location>
        <begin position="367"/>
        <end position="382"/>
    </location>
</feature>
<evidence type="ECO:0000256" key="3">
    <source>
        <dbReference type="ARBA" id="ARBA00022833"/>
    </source>
</evidence>
<accession>A0A0J7KTZ5</accession>
<keyword evidence="7" id="KW-1185">Reference proteome</keyword>
<dbReference type="Pfam" id="PF05253">
    <property type="entry name" value="zf-U11-48K"/>
    <property type="match status" value="1"/>
</dbReference>
<gene>
    <name evidence="6" type="ORF">RF55_6164</name>
</gene>
<dbReference type="PaxDb" id="67767-A0A0J7KTZ5"/>
<keyword evidence="1" id="KW-0479">Metal-binding</keyword>
<dbReference type="STRING" id="67767.A0A0J7KTZ5"/>
<sequence>MSKNISDSRKQQLEELKNFTDAVNKEITNIVGTLGWTMESTMANIDSEYFTCPYDPSHQLTEGSLNDHLISCQWKAEGYGKLDVPLSEPTLSTDSPFIVKFDERLQDEILRKAKEQNPAMQIGIGERLIPRTSDRLLTDFTSDERKALYDYVISNTAKPDIGQDIAVIDNLKHQEKKDKELSFLELLVQERNLKRRRAKHRGVHTNKKSHVEILREVINQQMEIYTDYMCEQNNLDYVQTTEADDSNQKTMQDRAERLYKAFHTSSRNYDDLHSRERNSPYNSKRDDLKREHSEEKNYHRPRDRDRREKYSDETYREHRRTDHIKSFHSRDRKSHKKDKHRSRDRHKDRHHEKKHKSQDRDKLLERHSKHSDYKRKKKNKDY</sequence>
<keyword evidence="6" id="KW-0687">Ribonucleoprotein</keyword>
<evidence type="ECO:0000256" key="2">
    <source>
        <dbReference type="ARBA" id="ARBA00022771"/>
    </source>
</evidence>
<feature type="region of interest" description="Disordered" evidence="4">
    <location>
        <begin position="267"/>
        <end position="382"/>
    </location>
</feature>
<evidence type="ECO:0000313" key="7">
    <source>
        <dbReference type="Proteomes" id="UP000036403"/>
    </source>
</evidence>
<dbReference type="AlphaFoldDB" id="A0A0J7KTZ5"/>
<evidence type="ECO:0000256" key="4">
    <source>
        <dbReference type="SAM" id="MobiDB-lite"/>
    </source>
</evidence>
<dbReference type="EMBL" id="LBMM01003276">
    <property type="protein sequence ID" value="KMQ93719.1"/>
    <property type="molecule type" value="Genomic_DNA"/>
</dbReference>
<dbReference type="InterPro" id="IPR036236">
    <property type="entry name" value="Znf_C2H2_sf"/>
</dbReference>
<evidence type="ECO:0000259" key="5">
    <source>
        <dbReference type="PROSITE" id="PS51800"/>
    </source>
</evidence>
<feature type="compositionally biased region" description="Basic residues" evidence="4">
    <location>
        <begin position="330"/>
        <end position="357"/>
    </location>
</feature>
<keyword evidence="3" id="KW-0862">Zinc</keyword>
<feature type="domain" description="CHHC U11-48K-type" evidence="5">
    <location>
        <begin position="49"/>
        <end position="76"/>
    </location>
</feature>